<dbReference type="Pfam" id="PF10435">
    <property type="entry name" value="BetaGal_dom2"/>
    <property type="match status" value="1"/>
</dbReference>
<name>A0ABR1X482_9PEZI</name>
<protein>
    <recommendedName>
        <fullName evidence="3">beta-galactosidase</fullName>
        <ecNumber evidence="3">3.2.1.23</ecNumber>
    </recommendedName>
</protein>
<dbReference type="Gene3D" id="2.60.120.260">
    <property type="entry name" value="Galactose-binding domain-like"/>
    <property type="match status" value="2"/>
</dbReference>
<dbReference type="Gene3D" id="3.20.20.80">
    <property type="entry name" value="Glycosidases"/>
    <property type="match status" value="1"/>
</dbReference>
<feature type="compositionally biased region" description="Low complexity" evidence="9">
    <location>
        <begin position="254"/>
        <end position="268"/>
    </location>
</feature>
<keyword evidence="5" id="KW-0378">Hydrolase</keyword>
<dbReference type="InterPro" id="IPR008979">
    <property type="entry name" value="Galactose-bd-like_sf"/>
</dbReference>
<dbReference type="Pfam" id="PF01301">
    <property type="entry name" value="Glyco_hydro_35"/>
    <property type="match status" value="1"/>
</dbReference>
<dbReference type="Proteomes" id="UP001433268">
    <property type="component" value="Unassembled WGS sequence"/>
</dbReference>
<dbReference type="InterPro" id="IPR025972">
    <property type="entry name" value="BetaGal_dom3"/>
</dbReference>
<reference evidence="12 13" key="1">
    <citation type="submission" date="2023-01" db="EMBL/GenBank/DDBJ databases">
        <title>Analysis of 21 Apiospora genomes using comparative genomics revels a genus with tremendous synthesis potential of carbohydrate active enzymes and secondary metabolites.</title>
        <authorList>
            <person name="Sorensen T."/>
        </authorList>
    </citation>
    <scope>NUCLEOTIDE SEQUENCE [LARGE SCALE GENOMIC DNA]</scope>
    <source>
        <strain evidence="12 13">CBS 114990</strain>
    </source>
</reference>
<dbReference type="PANTHER" id="PTHR23421">
    <property type="entry name" value="BETA-GALACTOSIDASE RELATED"/>
    <property type="match status" value="1"/>
</dbReference>
<evidence type="ECO:0000256" key="1">
    <source>
        <dbReference type="ARBA" id="ARBA00001412"/>
    </source>
</evidence>
<organism evidence="12 13">
    <name type="scientific">Apiospora hydei</name>
    <dbReference type="NCBI Taxonomy" id="1337664"/>
    <lineage>
        <taxon>Eukaryota</taxon>
        <taxon>Fungi</taxon>
        <taxon>Dikarya</taxon>
        <taxon>Ascomycota</taxon>
        <taxon>Pezizomycotina</taxon>
        <taxon>Sordariomycetes</taxon>
        <taxon>Xylariomycetidae</taxon>
        <taxon>Amphisphaeriales</taxon>
        <taxon>Apiosporaceae</taxon>
        <taxon>Apiospora</taxon>
    </lineage>
</organism>
<evidence type="ECO:0000256" key="5">
    <source>
        <dbReference type="ARBA" id="ARBA00022801"/>
    </source>
</evidence>
<evidence type="ECO:0000256" key="10">
    <source>
        <dbReference type="SAM" id="SignalP"/>
    </source>
</evidence>
<dbReference type="InterPro" id="IPR031330">
    <property type="entry name" value="Gly_Hdrlase_35_cat"/>
</dbReference>
<dbReference type="RefSeq" id="XP_066673102.1">
    <property type="nucleotide sequence ID" value="XM_066809484.1"/>
</dbReference>
<dbReference type="SMART" id="SM01029">
    <property type="entry name" value="BetaGal_dom2"/>
    <property type="match status" value="1"/>
</dbReference>
<dbReference type="Gene3D" id="2.102.20.10">
    <property type="entry name" value="Beta-galactosidase, domain 2"/>
    <property type="match status" value="1"/>
</dbReference>
<dbReference type="EMBL" id="JAQQWN010000004">
    <property type="protein sequence ID" value="KAK8090208.1"/>
    <property type="molecule type" value="Genomic_DNA"/>
</dbReference>
<comment type="similarity">
    <text evidence="2 8">Belongs to the glycosyl hydrolase 35 family.</text>
</comment>
<sequence length="1036" mass="113022">MRLFSAFVFLYGLILGAAATSNNLTDRSVLTALELHMKMWFMMCRCDTDDAGPKAQLNSTTNDFRFRNYGHPQDIFQKFKANGFNTISVYFFWSYHSAAEGVYDFEAPGKDVQRLFDDAKEAGLWVIARAGPYCNAETNGGGLALWGSDGSLGNIRTGDETYHQAWLPWITKIGSIIAANQITEGGTETLTNPQKPIILNQIENEYQQPGTPHTPDATQVTHMQQIEAAFRAAGVVVPFTHNERGCGRSRGRATTRTSAAPSTSTGSTATRAGYLWCTNPNTGFNVVRTYHQWFQNYSFTQPEYLPEFEGGWFSNWGSDTFYDECATEHDPAFADVYYKNNIGQRVTLHNIYMAYGGTNWGQCKKSPALSLSLVLRIYTDPGTHEAAAPQVYTSYDYSAPLRETRQQGDKLFQTKLIGLFTRVSPDLLKTDMIGNGTGYRVSSTSVYSWVLKNPDTGAGFHVVQQNKTPSRENISFSVDLDTSAGPITIPKVELGGRQSKILVSDYAFGRHALLYCSADIAAYGVFGDDVDVLVLYLKEGQTGHFAFKEDEPLTYDAYSNSAFSTDTKTAGAGKNAFTYTQAAGTTAVRFSNGVLVYLLDQPTAWRFWAPATTSNPAVMPHEQIFVLGPYLARSASVQGNELRIDGDSDVATTVEAYTGTPIDAIVWNGQSVAAVKTDYGSYKINITGAESKETNLPKLANWRSADSLPEAQSEYDDSRWTVCNKTSTLSPSAPETLPVLFSSDYGYYAGAKVYRGYFDGTNSTTTSVYISASGGLGFGWNAWLNGELVGGHPGNGSLTSTSATLALPRAALKAENNVLTVVVDYHGHDQASTAKGVLNPRGLLGAYLLPVGTKQNTGFKLWKIQGNAGGSANIDAVRGPMNEGGLYAERLGWHLPGFDTANFNDSSPSQELAGSGIQFYVTDFELNLDEDLDALLGVELSAPAGTVARVMFWVNGYQYGKYVPHIGPQTVFPIPPGVVNNRGNNTLAVSLWAQTSAGAKLDDVKLVSYGQYQTSFKFARDWSHLQPGWADRSSYA</sequence>
<keyword evidence="4 10" id="KW-0732">Signal</keyword>
<evidence type="ECO:0000313" key="12">
    <source>
        <dbReference type="EMBL" id="KAK8090208.1"/>
    </source>
</evidence>
<comment type="caution">
    <text evidence="12">The sequence shown here is derived from an EMBL/GenBank/DDBJ whole genome shotgun (WGS) entry which is preliminary data.</text>
</comment>
<dbReference type="SUPFAM" id="SSF117100">
    <property type="entry name" value="Beta-galactosidase LacA, domain 3"/>
    <property type="match status" value="1"/>
</dbReference>
<evidence type="ECO:0000256" key="2">
    <source>
        <dbReference type="ARBA" id="ARBA00009809"/>
    </source>
</evidence>
<keyword evidence="13" id="KW-1185">Reference proteome</keyword>
<feature type="domain" description="Beta-galactosidase" evidence="11">
    <location>
        <begin position="426"/>
        <end position="607"/>
    </location>
</feature>
<dbReference type="Gene3D" id="2.60.390.10">
    <property type="entry name" value="Beta-galactosidase, domain 3"/>
    <property type="match status" value="1"/>
</dbReference>
<dbReference type="InterPro" id="IPR025300">
    <property type="entry name" value="BetaGal_jelly_roll_dom"/>
</dbReference>
<evidence type="ECO:0000256" key="7">
    <source>
        <dbReference type="ARBA" id="ARBA00023295"/>
    </source>
</evidence>
<dbReference type="InterPro" id="IPR036833">
    <property type="entry name" value="BetaGal_dom3_sf"/>
</dbReference>
<dbReference type="Pfam" id="PF13364">
    <property type="entry name" value="BetaGal_ABD2"/>
    <property type="match status" value="2"/>
</dbReference>
<evidence type="ECO:0000256" key="6">
    <source>
        <dbReference type="ARBA" id="ARBA00023180"/>
    </source>
</evidence>
<dbReference type="SUPFAM" id="SSF51011">
    <property type="entry name" value="Glycosyl hydrolase domain"/>
    <property type="match status" value="1"/>
</dbReference>
<gene>
    <name evidence="12" type="ORF">PG997_005169</name>
</gene>
<keyword evidence="6" id="KW-0325">Glycoprotein</keyword>
<evidence type="ECO:0000256" key="3">
    <source>
        <dbReference type="ARBA" id="ARBA00012756"/>
    </source>
</evidence>
<dbReference type="Pfam" id="PF13363">
    <property type="entry name" value="BetaGal_dom3"/>
    <property type="match status" value="1"/>
</dbReference>
<dbReference type="GeneID" id="92042544"/>
<evidence type="ECO:0000256" key="8">
    <source>
        <dbReference type="RuleBase" id="RU003679"/>
    </source>
</evidence>
<keyword evidence="7" id="KW-0326">Glycosidase</keyword>
<evidence type="ECO:0000259" key="11">
    <source>
        <dbReference type="SMART" id="SM01029"/>
    </source>
</evidence>
<evidence type="ECO:0000313" key="13">
    <source>
        <dbReference type="Proteomes" id="UP001433268"/>
    </source>
</evidence>
<feature type="chain" id="PRO_5046341779" description="beta-galactosidase" evidence="10">
    <location>
        <begin position="20"/>
        <end position="1036"/>
    </location>
</feature>
<dbReference type="InterPro" id="IPR001944">
    <property type="entry name" value="Glycoside_Hdrlase_35"/>
</dbReference>
<dbReference type="InterPro" id="IPR017853">
    <property type="entry name" value="GH"/>
</dbReference>
<dbReference type="InterPro" id="IPR018954">
    <property type="entry name" value="Betagal_dom2"/>
</dbReference>
<feature type="region of interest" description="Disordered" evidence="9">
    <location>
        <begin position="244"/>
        <end position="268"/>
    </location>
</feature>
<dbReference type="InterPro" id="IPR037110">
    <property type="entry name" value="Betagal_dom2_sf"/>
</dbReference>
<dbReference type="SUPFAM" id="SSF49785">
    <property type="entry name" value="Galactose-binding domain-like"/>
    <property type="match status" value="2"/>
</dbReference>
<proteinExistence type="inferred from homology"/>
<comment type="catalytic activity">
    <reaction evidence="1">
        <text>Hydrolysis of terminal non-reducing beta-D-galactose residues in beta-D-galactosides.</text>
        <dbReference type="EC" id="3.2.1.23"/>
    </reaction>
</comment>
<dbReference type="SUPFAM" id="SSF51445">
    <property type="entry name" value="(Trans)glycosidases"/>
    <property type="match status" value="1"/>
</dbReference>
<dbReference type="EC" id="3.2.1.23" evidence="3"/>
<feature type="signal peptide" evidence="10">
    <location>
        <begin position="1"/>
        <end position="19"/>
    </location>
</feature>
<evidence type="ECO:0000256" key="4">
    <source>
        <dbReference type="ARBA" id="ARBA00022729"/>
    </source>
</evidence>
<accession>A0ABR1X482</accession>
<evidence type="ECO:0000256" key="9">
    <source>
        <dbReference type="SAM" id="MobiDB-lite"/>
    </source>
</evidence>
<dbReference type="PRINTS" id="PR00742">
    <property type="entry name" value="GLHYDRLASE35"/>
</dbReference>